<evidence type="ECO:0000313" key="2">
    <source>
        <dbReference type="Proteomes" id="UP000199077"/>
    </source>
</evidence>
<dbReference type="AlphaFoldDB" id="A0A1H0LWC7"/>
<protein>
    <submittedName>
        <fullName evidence="1">Uncharacterized protein</fullName>
    </submittedName>
</protein>
<proteinExistence type="predicted"/>
<dbReference type="Pfam" id="PF22091">
    <property type="entry name" value="DUF6941"/>
    <property type="match status" value="1"/>
</dbReference>
<dbReference type="Proteomes" id="UP000199077">
    <property type="component" value="Chromosome I"/>
</dbReference>
<sequence length="160" mass="17205">MELSAVLCNYAEVQNNLLYITGGGVDRANVPPGLTAPYVIGVSIGITLSVPWTQTNQQHKLEMDLVDEDDQPVVVPTGEAEEPLHAELQFNVGRPPILEAGEAQNISLAINLPGLPLPRLGRYFFVLSVDGTELRRLTYKVATQQGLTIPGGPAGLPRLP</sequence>
<keyword evidence="2" id="KW-1185">Reference proteome</keyword>
<dbReference type="OrthoDB" id="3526022at2"/>
<name>A0A1H0LWC7_9MICO</name>
<evidence type="ECO:0000313" key="1">
    <source>
        <dbReference type="EMBL" id="SDO72435.1"/>
    </source>
</evidence>
<gene>
    <name evidence="1" type="ORF">SAMN04489867_0418</name>
</gene>
<dbReference type="InterPro" id="IPR054221">
    <property type="entry name" value="DUF6941"/>
</dbReference>
<dbReference type="EMBL" id="LT629711">
    <property type="protein sequence ID" value="SDO72435.1"/>
    <property type="molecule type" value="Genomic_DNA"/>
</dbReference>
<dbReference type="RefSeq" id="WP_157692857.1">
    <property type="nucleotide sequence ID" value="NZ_LT629711.1"/>
</dbReference>
<accession>A0A1H0LWC7</accession>
<reference evidence="2" key="1">
    <citation type="submission" date="2016-10" db="EMBL/GenBank/DDBJ databases">
        <authorList>
            <person name="Varghese N."/>
            <person name="Submissions S."/>
        </authorList>
    </citation>
    <scope>NUCLEOTIDE SEQUENCE [LARGE SCALE GENOMIC DNA]</scope>
    <source>
        <strain evidence="2">DSM 22329</strain>
    </source>
</reference>
<organism evidence="1 2">
    <name type="scientific">Pedococcus dokdonensis</name>
    <dbReference type="NCBI Taxonomy" id="443156"/>
    <lineage>
        <taxon>Bacteria</taxon>
        <taxon>Bacillati</taxon>
        <taxon>Actinomycetota</taxon>
        <taxon>Actinomycetes</taxon>
        <taxon>Micrococcales</taxon>
        <taxon>Intrasporangiaceae</taxon>
        <taxon>Pedococcus</taxon>
    </lineage>
</organism>